<feature type="region of interest" description="Disordered" evidence="1">
    <location>
        <begin position="129"/>
        <end position="157"/>
    </location>
</feature>
<dbReference type="EMBL" id="FNOM01000008">
    <property type="protein sequence ID" value="SDX45293.1"/>
    <property type="molecule type" value="Genomic_DNA"/>
</dbReference>
<sequence>MAAAPQYYFRTKPIGGVFFRIVEDPRWRRMDMQRVAGINVFNGQITPNEGQTISAAEHALIKDWITQRRAVLNARQMDDIHRTVDHLNLTAHWAQFNATPDELETISDTLLMAMHDLRDVLVRKRAHRVESAQGGVEPEAGAKGDASAKGGAEGAQP</sequence>
<evidence type="ECO:0000256" key="1">
    <source>
        <dbReference type="SAM" id="MobiDB-lite"/>
    </source>
</evidence>
<keyword evidence="3" id="KW-1185">Reference proteome</keyword>
<feature type="compositionally biased region" description="Low complexity" evidence="1">
    <location>
        <begin position="139"/>
        <end position="157"/>
    </location>
</feature>
<evidence type="ECO:0000313" key="3">
    <source>
        <dbReference type="Proteomes" id="UP000198539"/>
    </source>
</evidence>
<evidence type="ECO:0000313" key="2">
    <source>
        <dbReference type="EMBL" id="SDX45293.1"/>
    </source>
</evidence>
<dbReference type="STRING" id="564137.SAMN04488238_108178"/>
<dbReference type="RefSeq" id="WP_176847186.1">
    <property type="nucleotide sequence ID" value="NZ_CP061498.1"/>
</dbReference>
<dbReference type="Proteomes" id="UP000198539">
    <property type="component" value="Unassembled WGS sequence"/>
</dbReference>
<dbReference type="AlphaFoldDB" id="A0A1H3BTS8"/>
<reference evidence="2 3" key="1">
    <citation type="submission" date="2016-10" db="EMBL/GenBank/DDBJ databases">
        <authorList>
            <person name="de Groot N.N."/>
        </authorList>
    </citation>
    <scope>NUCLEOTIDE SEQUENCE [LARGE SCALE GENOMIC DNA]</scope>
    <source>
        <strain evidence="2 3">CGMCC 1.8894</strain>
    </source>
</reference>
<name>A0A1H3BTS8_9RHOB</name>
<organism evidence="2 3">
    <name type="scientific">Roseicitreum antarcticum</name>
    <dbReference type="NCBI Taxonomy" id="564137"/>
    <lineage>
        <taxon>Bacteria</taxon>
        <taxon>Pseudomonadati</taxon>
        <taxon>Pseudomonadota</taxon>
        <taxon>Alphaproteobacteria</taxon>
        <taxon>Rhodobacterales</taxon>
        <taxon>Paracoccaceae</taxon>
        <taxon>Roseicitreum</taxon>
    </lineage>
</organism>
<protein>
    <submittedName>
        <fullName evidence="2">Uncharacterized protein</fullName>
    </submittedName>
</protein>
<proteinExistence type="predicted"/>
<accession>A0A1H3BTS8</accession>
<gene>
    <name evidence="2" type="ORF">SAMN04488238_108178</name>
</gene>